<dbReference type="PROSITE" id="PS50011">
    <property type="entry name" value="PROTEIN_KINASE_DOM"/>
    <property type="match status" value="1"/>
</dbReference>
<dbReference type="PANTHER" id="PTHR47209:SF10">
    <property type="entry name" value="E3 UBIQUITIN-PROTEIN LIGASE KEG-LIKE"/>
    <property type="match status" value="1"/>
</dbReference>
<sequence length="666" mass="74947">MKCYCYLHVSFSGGTRWYTWRKKLHLPKTRMTWQADESCSTQYSVFPAVTERMAHQIKEPNQVPSFEYELFEGDPDQLRTVVATPAQTAPWISPSSLKLKHRIGRGPFGDVWLATHHQSGFDFQEYHEVAVKMLHPLKQEHMQKFIDKFQTIFLKCRELPGVCWLHGVSVLNEKICIAMRFYEGSLGDRMAQSKGGKLSLPDTIRYGIQLARGLMQLHSIGLLVLNLKPSNFLISDRDQLVLGDVGIAYLLLGVPLSDSDISLRLGTPNYMAPEQWDPEVRGPLSLETDVWGFGCSIVEMLTGVQPWFEKSIEEIYHSVVIKKEKPQIPSGLPPAVENVINGCFEYDLRNRPLVSDILLAFESSQNAIHGDGGWIGSGSRPIKEKSIISGYTTWYLSKDRLQVDDTVRSRTPLNARRPQTVDVWEGTIVGLDGDADKNTFVLVKVPGMHNALRVQESTLQRVTSGLAAGDWVRLKQETSTHSPVGILHSVQRDGTVAVGFIGLEELWKGKSHQLQMAKPYYVGQFVRLKATVLSPRFEWPPKRGAAWSSGRISEILPNGCLVVEFPGRFVFGNEPNKFLADPAEVESVSFDTCPGIVEKYQHLEDFHWAVRPLAIAFSLFTAMKLTISVGRGIHARVKKNRPNRQDGACRNSGWRKRMFKDGGSTK</sequence>
<dbReference type="InterPro" id="IPR053293">
    <property type="entry name" value="OCM_Kinase"/>
</dbReference>
<gene>
    <name evidence="2" type="ORF">V6N12_063519</name>
</gene>
<dbReference type="Gene3D" id="3.30.200.20">
    <property type="entry name" value="Phosphorylase Kinase, domain 1"/>
    <property type="match status" value="1"/>
</dbReference>
<dbReference type="Gene3D" id="1.10.510.10">
    <property type="entry name" value="Transferase(Phosphotransferase) domain 1"/>
    <property type="match status" value="1"/>
</dbReference>
<dbReference type="Pfam" id="PF07714">
    <property type="entry name" value="PK_Tyr_Ser-Thr"/>
    <property type="match status" value="1"/>
</dbReference>
<keyword evidence="3" id="KW-1185">Reference proteome</keyword>
<reference evidence="2 3" key="1">
    <citation type="journal article" date="2024" name="G3 (Bethesda)">
        <title>Genome assembly of Hibiscus sabdariffa L. provides insights into metabolisms of medicinal natural products.</title>
        <authorList>
            <person name="Kim T."/>
        </authorList>
    </citation>
    <scope>NUCLEOTIDE SEQUENCE [LARGE SCALE GENOMIC DNA]</scope>
    <source>
        <strain evidence="2">TK-2024</strain>
        <tissue evidence="2">Old leaves</tissue>
    </source>
</reference>
<comment type="caution">
    <text evidence="2">The sequence shown here is derived from an EMBL/GenBank/DDBJ whole genome shotgun (WGS) entry which is preliminary data.</text>
</comment>
<dbReference type="InterPro" id="IPR011009">
    <property type="entry name" value="Kinase-like_dom_sf"/>
</dbReference>
<proteinExistence type="predicted"/>
<evidence type="ECO:0000313" key="2">
    <source>
        <dbReference type="EMBL" id="KAK8575868.1"/>
    </source>
</evidence>
<dbReference type="InterPro" id="IPR001245">
    <property type="entry name" value="Ser-Thr/Tyr_kinase_cat_dom"/>
</dbReference>
<accession>A0ABR2FC47</accession>
<feature type="domain" description="Protein kinase" evidence="1">
    <location>
        <begin position="97"/>
        <end position="368"/>
    </location>
</feature>
<evidence type="ECO:0000259" key="1">
    <source>
        <dbReference type="PROSITE" id="PS50011"/>
    </source>
</evidence>
<dbReference type="SUPFAM" id="SSF56112">
    <property type="entry name" value="Protein kinase-like (PK-like)"/>
    <property type="match status" value="1"/>
</dbReference>
<evidence type="ECO:0000313" key="3">
    <source>
        <dbReference type="Proteomes" id="UP001472677"/>
    </source>
</evidence>
<dbReference type="EMBL" id="JBBPBM010000007">
    <property type="protein sequence ID" value="KAK8575868.1"/>
    <property type="molecule type" value="Genomic_DNA"/>
</dbReference>
<dbReference type="PANTHER" id="PTHR47209">
    <property type="entry name" value="OS06G0639500 PROTEIN"/>
    <property type="match status" value="1"/>
</dbReference>
<dbReference type="InterPro" id="IPR000719">
    <property type="entry name" value="Prot_kinase_dom"/>
</dbReference>
<organism evidence="2 3">
    <name type="scientific">Hibiscus sabdariffa</name>
    <name type="common">roselle</name>
    <dbReference type="NCBI Taxonomy" id="183260"/>
    <lineage>
        <taxon>Eukaryota</taxon>
        <taxon>Viridiplantae</taxon>
        <taxon>Streptophyta</taxon>
        <taxon>Embryophyta</taxon>
        <taxon>Tracheophyta</taxon>
        <taxon>Spermatophyta</taxon>
        <taxon>Magnoliopsida</taxon>
        <taxon>eudicotyledons</taxon>
        <taxon>Gunneridae</taxon>
        <taxon>Pentapetalae</taxon>
        <taxon>rosids</taxon>
        <taxon>malvids</taxon>
        <taxon>Malvales</taxon>
        <taxon>Malvaceae</taxon>
        <taxon>Malvoideae</taxon>
        <taxon>Hibiscus</taxon>
    </lineage>
</organism>
<name>A0ABR2FC47_9ROSI</name>
<protein>
    <recommendedName>
        <fullName evidence="1">Protein kinase domain-containing protein</fullName>
    </recommendedName>
</protein>
<dbReference type="Proteomes" id="UP001472677">
    <property type="component" value="Unassembled WGS sequence"/>
</dbReference>
<dbReference type="CDD" id="cd14014">
    <property type="entry name" value="STKc_PknB_like"/>
    <property type="match status" value="1"/>
</dbReference>